<evidence type="ECO:0000313" key="4">
    <source>
        <dbReference type="Proteomes" id="UP001595764"/>
    </source>
</evidence>
<proteinExistence type="predicted"/>
<keyword evidence="4" id="KW-1185">Reference proteome</keyword>
<dbReference type="Pfam" id="PF04072">
    <property type="entry name" value="LCM"/>
    <property type="match status" value="1"/>
</dbReference>
<dbReference type="GO" id="GO:0008168">
    <property type="term" value="F:methyltransferase activity"/>
    <property type="evidence" value="ECO:0007669"/>
    <property type="project" value="UniProtKB-KW"/>
</dbReference>
<keyword evidence="2" id="KW-0808">Transferase</keyword>
<dbReference type="PANTHER" id="PTHR43619:SF2">
    <property type="entry name" value="S-ADENOSYL-L-METHIONINE-DEPENDENT METHYLTRANSFERASES SUPERFAMILY PROTEIN"/>
    <property type="match status" value="1"/>
</dbReference>
<dbReference type="PANTHER" id="PTHR43619">
    <property type="entry name" value="S-ADENOSYL-L-METHIONINE-DEPENDENT METHYLTRANSFERASE YKTD-RELATED"/>
    <property type="match status" value="1"/>
</dbReference>
<accession>A0ABV7QKK5</accession>
<dbReference type="PIRSF" id="PIRSF028177">
    <property type="entry name" value="Polyketide_synth_Omtfrase_TcmP"/>
    <property type="match status" value="1"/>
</dbReference>
<dbReference type="GO" id="GO:0032259">
    <property type="term" value="P:methylation"/>
    <property type="evidence" value="ECO:0007669"/>
    <property type="project" value="UniProtKB-KW"/>
</dbReference>
<protein>
    <submittedName>
        <fullName evidence="3">Class I SAM-dependent methyltransferase</fullName>
    </submittedName>
</protein>
<dbReference type="InterPro" id="IPR029063">
    <property type="entry name" value="SAM-dependent_MTases_sf"/>
</dbReference>
<comment type="caution">
    <text evidence="3">The sequence shown here is derived from an EMBL/GenBank/DDBJ whole genome shotgun (WGS) entry which is preliminary data.</text>
</comment>
<dbReference type="EMBL" id="JBHRWI010000024">
    <property type="protein sequence ID" value="MFC3512684.1"/>
    <property type="molecule type" value="Genomic_DNA"/>
</dbReference>
<dbReference type="SUPFAM" id="SSF53335">
    <property type="entry name" value="S-adenosyl-L-methionine-dependent methyltransferases"/>
    <property type="match status" value="1"/>
</dbReference>
<organism evidence="3 4">
    <name type="scientific">Amycolatopsis halotolerans</name>
    <dbReference type="NCBI Taxonomy" id="330083"/>
    <lineage>
        <taxon>Bacteria</taxon>
        <taxon>Bacillati</taxon>
        <taxon>Actinomycetota</taxon>
        <taxon>Actinomycetes</taxon>
        <taxon>Pseudonocardiales</taxon>
        <taxon>Pseudonocardiaceae</taxon>
        <taxon>Amycolatopsis</taxon>
    </lineage>
</organism>
<dbReference type="InterPro" id="IPR007213">
    <property type="entry name" value="Ppm1/Ppm2/Tcmp"/>
</dbReference>
<reference evidence="4" key="1">
    <citation type="journal article" date="2019" name="Int. J. Syst. Evol. Microbiol.">
        <title>The Global Catalogue of Microorganisms (GCM) 10K type strain sequencing project: providing services to taxonomists for standard genome sequencing and annotation.</title>
        <authorList>
            <consortium name="The Broad Institute Genomics Platform"/>
            <consortium name="The Broad Institute Genome Sequencing Center for Infectious Disease"/>
            <person name="Wu L."/>
            <person name="Ma J."/>
        </authorList>
    </citation>
    <scope>NUCLEOTIDE SEQUENCE [LARGE SCALE GENOMIC DNA]</scope>
    <source>
        <strain evidence="4">CGMCC 4.7682</strain>
    </source>
</reference>
<evidence type="ECO:0000313" key="3">
    <source>
        <dbReference type="EMBL" id="MFC3512684.1"/>
    </source>
</evidence>
<dbReference type="Proteomes" id="UP001595764">
    <property type="component" value="Unassembled WGS sequence"/>
</dbReference>
<gene>
    <name evidence="3" type="ORF">ACFORO_21125</name>
</gene>
<sequence>MLVTLFLRALDARDPQPILGDRLAAEAVERIDYDWAKLDKPSIVRGRAGVALRARQFDTWAADFLREHPEATVLQMACGMDSRAFRLDPPGVRWFDVDLPDVIALRRKLYSDGGSYRMIAASVTDSAWLEEIPADRPALILAEGLLMYLREAEVSQLLRRLTGHFPSGALIFDGVSVSTARATQLLKKVLPPRWYPYPAYWTAIRDESDIPRWNPDLRPRGSEAVLKAYGQIPDPRVRRCYRLASRFRWTGDFLRVFRAEF</sequence>
<dbReference type="Gene3D" id="3.40.50.150">
    <property type="entry name" value="Vaccinia Virus protein VP39"/>
    <property type="match status" value="1"/>
</dbReference>
<name>A0ABV7QKK5_9PSEU</name>
<dbReference type="InterPro" id="IPR016874">
    <property type="entry name" value="TcmP-like"/>
</dbReference>
<keyword evidence="1 3" id="KW-0489">Methyltransferase</keyword>
<evidence type="ECO:0000256" key="1">
    <source>
        <dbReference type="ARBA" id="ARBA00022603"/>
    </source>
</evidence>
<dbReference type="RefSeq" id="WP_377873843.1">
    <property type="nucleotide sequence ID" value="NZ_JBHMAY010000060.1"/>
</dbReference>
<evidence type="ECO:0000256" key="2">
    <source>
        <dbReference type="ARBA" id="ARBA00022679"/>
    </source>
</evidence>